<dbReference type="PANTHER" id="PTHR38389">
    <property type="entry name" value="DNA-DIRECTED RNA POLYMERASE SUBUNIT BETA"/>
    <property type="match status" value="1"/>
</dbReference>
<sequence length="119" mass="13208">MEVTGRSFSIFSLNLTPSLPPTRRFCKTLLAKKKDIQNNNNNNDSQPQPSFLSLRVSNSNLARAAIGVFALGFIDAGYSGDWSRIGAITPQTEEFLRLAAFLVVPICLFFIFSLPRQPN</sequence>
<dbReference type="EMBL" id="DF973223">
    <property type="protein sequence ID" value="GAU20935.1"/>
    <property type="molecule type" value="Genomic_DNA"/>
</dbReference>
<dbReference type="Proteomes" id="UP000242715">
    <property type="component" value="Unassembled WGS sequence"/>
</dbReference>
<organism evidence="3 4">
    <name type="scientific">Trifolium subterraneum</name>
    <name type="common">Subterranean clover</name>
    <dbReference type="NCBI Taxonomy" id="3900"/>
    <lineage>
        <taxon>Eukaryota</taxon>
        <taxon>Viridiplantae</taxon>
        <taxon>Streptophyta</taxon>
        <taxon>Embryophyta</taxon>
        <taxon>Tracheophyta</taxon>
        <taxon>Spermatophyta</taxon>
        <taxon>Magnoliopsida</taxon>
        <taxon>eudicotyledons</taxon>
        <taxon>Gunneridae</taxon>
        <taxon>Pentapetalae</taxon>
        <taxon>rosids</taxon>
        <taxon>fabids</taxon>
        <taxon>Fabales</taxon>
        <taxon>Fabaceae</taxon>
        <taxon>Papilionoideae</taxon>
        <taxon>50 kb inversion clade</taxon>
        <taxon>NPAAA clade</taxon>
        <taxon>Hologalegina</taxon>
        <taxon>IRL clade</taxon>
        <taxon>Trifolieae</taxon>
        <taxon>Trifolium</taxon>
    </lineage>
</organism>
<evidence type="ECO:0000256" key="1">
    <source>
        <dbReference type="SAM" id="Phobius"/>
    </source>
</evidence>
<keyword evidence="4" id="KW-1185">Reference proteome</keyword>
<dbReference type="Pfam" id="PF25397">
    <property type="entry name" value="DUF7887"/>
    <property type="match status" value="1"/>
</dbReference>
<reference evidence="4" key="1">
    <citation type="journal article" date="2017" name="Front. Plant Sci.">
        <title>Climate Clever Clovers: New Paradigm to Reduce the Environmental Footprint of Ruminants by Breeding Low Methanogenic Forages Utilizing Haplotype Variation.</title>
        <authorList>
            <person name="Kaur P."/>
            <person name="Appels R."/>
            <person name="Bayer P.E."/>
            <person name="Keeble-Gagnere G."/>
            <person name="Wang J."/>
            <person name="Hirakawa H."/>
            <person name="Shirasawa K."/>
            <person name="Vercoe P."/>
            <person name="Stefanova K."/>
            <person name="Durmic Z."/>
            <person name="Nichols P."/>
            <person name="Revell C."/>
            <person name="Isobe S.N."/>
            <person name="Edwards D."/>
            <person name="Erskine W."/>
        </authorList>
    </citation>
    <scope>NUCLEOTIDE SEQUENCE [LARGE SCALE GENOMIC DNA]</scope>
    <source>
        <strain evidence="4">cv. Daliak</strain>
    </source>
</reference>
<feature type="transmembrane region" description="Helical" evidence="1">
    <location>
        <begin position="61"/>
        <end position="80"/>
    </location>
</feature>
<keyword evidence="1" id="KW-0812">Transmembrane</keyword>
<evidence type="ECO:0000313" key="4">
    <source>
        <dbReference type="Proteomes" id="UP000242715"/>
    </source>
</evidence>
<dbReference type="AlphaFoldDB" id="A0A2Z6M6R3"/>
<protein>
    <recommendedName>
        <fullName evidence="2">DUF7887 domain-containing protein</fullName>
    </recommendedName>
</protein>
<gene>
    <name evidence="3" type="ORF">TSUD_200830</name>
</gene>
<feature type="transmembrane region" description="Helical" evidence="1">
    <location>
        <begin position="95"/>
        <end position="114"/>
    </location>
</feature>
<evidence type="ECO:0000313" key="3">
    <source>
        <dbReference type="EMBL" id="GAU20935.1"/>
    </source>
</evidence>
<accession>A0A2Z6M6R3</accession>
<keyword evidence="1" id="KW-1133">Transmembrane helix</keyword>
<keyword evidence="1" id="KW-0472">Membrane</keyword>
<name>A0A2Z6M6R3_TRISU</name>
<proteinExistence type="predicted"/>
<dbReference type="InterPro" id="IPR057209">
    <property type="entry name" value="DUF7887"/>
</dbReference>
<feature type="domain" description="DUF7887" evidence="2">
    <location>
        <begin position="56"/>
        <end position="116"/>
    </location>
</feature>
<dbReference type="OrthoDB" id="1937164at2759"/>
<evidence type="ECO:0000259" key="2">
    <source>
        <dbReference type="Pfam" id="PF25397"/>
    </source>
</evidence>
<dbReference type="PANTHER" id="PTHR38389:SF1">
    <property type="entry name" value="DNA-DIRECTED RNA POLYMERASE SUBUNIT BETA"/>
    <property type="match status" value="1"/>
</dbReference>